<reference evidence="5 6" key="1">
    <citation type="submission" date="2023-11" db="EMBL/GenBank/DDBJ databases">
        <title>Draft genome of Azohydromonas lata strain H1 (DSM1123), a polyhydroxyalkanoate producer.</title>
        <authorList>
            <person name="Traversa D."/>
            <person name="D'Addabbo P."/>
            <person name="Pazzani C."/>
            <person name="Manzari C."/>
            <person name="Chiara M."/>
            <person name="Scrascia M."/>
        </authorList>
    </citation>
    <scope>NUCLEOTIDE SEQUENCE [LARGE SCALE GENOMIC DNA]</scope>
    <source>
        <strain evidence="5 6">H1</strain>
    </source>
</reference>
<organism evidence="5 6">
    <name type="scientific">Azohydromonas lata</name>
    <dbReference type="NCBI Taxonomy" id="45677"/>
    <lineage>
        <taxon>Bacteria</taxon>
        <taxon>Pseudomonadati</taxon>
        <taxon>Pseudomonadota</taxon>
        <taxon>Betaproteobacteria</taxon>
        <taxon>Burkholderiales</taxon>
        <taxon>Sphaerotilaceae</taxon>
        <taxon>Azohydromonas</taxon>
    </lineage>
</organism>
<evidence type="ECO:0000256" key="3">
    <source>
        <dbReference type="ARBA" id="ARBA00029596"/>
    </source>
</evidence>
<dbReference type="EMBL" id="JAXOJX010000030">
    <property type="protein sequence ID" value="MDZ5458481.1"/>
    <property type="molecule type" value="Genomic_DNA"/>
</dbReference>
<dbReference type="PANTHER" id="PTHR33254:SF4">
    <property type="entry name" value="4-HYDROXY-4-METHYL-2-OXOGLUTARATE ALDOLASE 3-RELATED"/>
    <property type="match status" value="1"/>
</dbReference>
<sequence length="222" mass="22957">MSGIELGTLPARCDLALLATLCEAEPATIGHFHDLGFLHRRIRTVAGTRRTAGVAVTVRCEGNDGSILHHALGQLRPGDFLVVDRAGDEAVACLGGASALAAQLRGAAGVVVDGCVTDIDELRQIGLPVWACGLSARTTRSGGAAGSFCRPVQCGGVQVSAGDLVLADENGILIMSPHEARGLAERAIEMQRAEQSTLGRLRAGESYPAILGTALRGEEVQA</sequence>
<evidence type="ECO:0000256" key="1">
    <source>
        <dbReference type="ARBA" id="ARBA00001968"/>
    </source>
</evidence>
<evidence type="ECO:0000256" key="2">
    <source>
        <dbReference type="ARBA" id="ARBA00016549"/>
    </source>
</evidence>
<proteinExistence type="predicted"/>
<gene>
    <name evidence="5" type="ORF">SM757_18035</name>
</gene>
<dbReference type="CDD" id="cd16841">
    <property type="entry name" value="RraA_family"/>
    <property type="match status" value="1"/>
</dbReference>
<dbReference type="Pfam" id="PF03737">
    <property type="entry name" value="RraA-like"/>
    <property type="match status" value="1"/>
</dbReference>
<dbReference type="RefSeq" id="WP_322466551.1">
    <property type="nucleotide sequence ID" value="NZ_JAXOJX010000030.1"/>
</dbReference>
<evidence type="ECO:0000256" key="4">
    <source>
        <dbReference type="ARBA" id="ARBA00030169"/>
    </source>
</evidence>
<dbReference type="Gene3D" id="3.50.30.40">
    <property type="entry name" value="Ribonuclease E inhibitor RraA/RraA-like"/>
    <property type="match status" value="1"/>
</dbReference>
<comment type="caution">
    <text evidence="5">The sequence shown here is derived from an EMBL/GenBank/DDBJ whole genome shotgun (WGS) entry which is preliminary data.</text>
</comment>
<accession>A0ABU5IIQ6</accession>
<evidence type="ECO:0000313" key="6">
    <source>
        <dbReference type="Proteomes" id="UP001293718"/>
    </source>
</evidence>
<dbReference type="Proteomes" id="UP001293718">
    <property type="component" value="Unassembled WGS sequence"/>
</dbReference>
<dbReference type="InterPro" id="IPR036704">
    <property type="entry name" value="RraA/RraA-like_sf"/>
</dbReference>
<comment type="cofactor">
    <cofactor evidence="1">
        <name>a divalent metal cation</name>
        <dbReference type="ChEBI" id="CHEBI:60240"/>
    </cofactor>
</comment>
<protein>
    <recommendedName>
        <fullName evidence="2">Putative 4-hydroxy-4-methyl-2-oxoglutarate aldolase</fullName>
    </recommendedName>
    <alternativeName>
        <fullName evidence="3">Regulator of ribonuclease activity homolog</fullName>
    </alternativeName>
    <alternativeName>
        <fullName evidence="4">RraA-like protein</fullName>
    </alternativeName>
</protein>
<dbReference type="InterPro" id="IPR005493">
    <property type="entry name" value="RraA/RraA-like"/>
</dbReference>
<evidence type="ECO:0000313" key="5">
    <source>
        <dbReference type="EMBL" id="MDZ5458481.1"/>
    </source>
</evidence>
<name>A0ABU5IIQ6_9BURK</name>
<dbReference type="PANTHER" id="PTHR33254">
    <property type="entry name" value="4-HYDROXY-4-METHYL-2-OXOGLUTARATE ALDOLASE 3-RELATED"/>
    <property type="match status" value="1"/>
</dbReference>
<keyword evidence="6" id="KW-1185">Reference proteome</keyword>
<dbReference type="SUPFAM" id="SSF89562">
    <property type="entry name" value="RraA-like"/>
    <property type="match status" value="1"/>
</dbReference>